<keyword evidence="1" id="KW-0472">Membrane</keyword>
<sequence>MIPTMILLGLVFGRWWRSTLLAAAVVWPVVLVASDAARPGWALLGAAGLAVLNALVGIVIHQAILWIVRNGGGRRPRKGDA</sequence>
<organism evidence="2 3">
    <name type="scientific">Planotetraspora phitsanulokensis</name>
    <dbReference type="NCBI Taxonomy" id="575192"/>
    <lineage>
        <taxon>Bacteria</taxon>
        <taxon>Bacillati</taxon>
        <taxon>Actinomycetota</taxon>
        <taxon>Actinomycetes</taxon>
        <taxon>Streptosporangiales</taxon>
        <taxon>Streptosporangiaceae</taxon>
        <taxon>Planotetraspora</taxon>
    </lineage>
</organism>
<keyword evidence="1" id="KW-1133">Transmembrane helix</keyword>
<protein>
    <submittedName>
        <fullName evidence="2">Uncharacterized protein</fullName>
    </submittedName>
</protein>
<reference evidence="2 3" key="1">
    <citation type="submission" date="2021-01" db="EMBL/GenBank/DDBJ databases">
        <title>Whole genome shotgun sequence of Planotetraspora phitsanulokensis NBRC 104273.</title>
        <authorList>
            <person name="Komaki H."/>
            <person name="Tamura T."/>
        </authorList>
    </citation>
    <scope>NUCLEOTIDE SEQUENCE [LARGE SCALE GENOMIC DNA]</scope>
    <source>
        <strain evidence="2 3">NBRC 104273</strain>
    </source>
</reference>
<feature type="transmembrane region" description="Helical" evidence="1">
    <location>
        <begin position="46"/>
        <end position="68"/>
    </location>
</feature>
<keyword evidence="1" id="KW-0812">Transmembrane</keyword>
<evidence type="ECO:0000256" key="1">
    <source>
        <dbReference type="SAM" id="Phobius"/>
    </source>
</evidence>
<gene>
    <name evidence="2" type="ORF">Pph01_40610</name>
</gene>
<name>A0A8J3U5M1_9ACTN</name>
<comment type="caution">
    <text evidence="2">The sequence shown here is derived from an EMBL/GenBank/DDBJ whole genome shotgun (WGS) entry which is preliminary data.</text>
</comment>
<evidence type="ECO:0000313" key="2">
    <source>
        <dbReference type="EMBL" id="GII39058.1"/>
    </source>
</evidence>
<dbReference type="Proteomes" id="UP000622547">
    <property type="component" value="Unassembled WGS sequence"/>
</dbReference>
<accession>A0A8J3U5M1</accession>
<keyword evidence="3" id="KW-1185">Reference proteome</keyword>
<dbReference type="AlphaFoldDB" id="A0A8J3U5M1"/>
<evidence type="ECO:0000313" key="3">
    <source>
        <dbReference type="Proteomes" id="UP000622547"/>
    </source>
</evidence>
<proteinExistence type="predicted"/>
<dbReference type="EMBL" id="BOOP01000019">
    <property type="protein sequence ID" value="GII39058.1"/>
    <property type="molecule type" value="Genomic_DNA"/>
</dbReference>